<dbReference type="Proteomes" id="UP000292781">
    <property type="component" value="Unassembled WGS sequence"/>
</dbReference>
<reference evidence="2 3" key="1">
    <citation type="submission" date="2019-02" db="EMBL/GenBank/DDBJ databases">
        <title>Siculibacillus lacustris gen. nov., sp. nov., a new rosette-forming bacterium isolated from a freshwater crater lake (Lake St. Ana, Romania).</title>
        <authorList>
            <person name="Felfoldi T."/>
            <person name="Marton Z."/>
            <person name="Szabo A."/>
            <person name="Mentes A."/>
            <person name="Boka K."/>
            <person name="Marialigeti K."/>
            <person name="Mathe I."/>
            <person name="Koncz M."/>
            <person name="Schumann P."/>
            <person name="Toth E."/>
        </authorList>
    </citation>
    <scope>NUCLEOTIDE SEQUENCE [LARGE SCALE GENOMIC DNA]</scope>
    <source>
        <strain evidence="2 3">SA-279</strain>
    </source>
</reference>
<name>A0A4Q9VVQ6_9HYPH</name>
<evidence type="ECO:0000313" key="2">
    <source>
        <dbReference type="EMBL" id="TBW40356.1"/>
    </source>
</evidence>
<protein>
    <submittedName>
        <fullName evidence="2">Uncharacterized protein</fullName>
    </submittedName>
</protein>
<accession>A0A4Q9VVQ6</accession>
<organism evidence="2 3">
    <name type="scientific">Siculibacillus lacustris</name>
    <dbReference type="NCBI Taxonomy" id="1549641"/>
    <lineage>
        <taxon>Bacteria</taxon>
        <taxon>Pseudomonadati</taxon>
        <taxon>Pseudomonadota</taxon>
        <taxon>Alphaproteobacteria</taxon>
        <taxon>Hyphomicrobiales</taxon>
        <taxon>Ancalomicrobiaceae</taxon>
        <taxon>Siculibacillus</taxon>
    </lineage>
</organism>
<evidence type="ECO:0000256" key="1">
    <source>
        <dbReference type="SAM" id="Phobius"/>
    </source>
</evidence>
<feature type="transmembrane region" description="Helical" evidence="1">
    <location>
        <begin position="48"/>
        <end position="66"/>
    </location>
</feature>
<keyword evidence="1" id="KW-1133">Transmembrane helix</keyword>
<keyword evidence="1" id="KW-0472">Membrane</keyword>
<gene>
    <name evidence="2" type="ORF">EYW49_04010</name>
</gene>
<proteinExistence type="predicted"/>
<dbReference type="RefSeq" id="WP_131306447.1">
    <property type="nucleotide sequence ID" value="NZ_SJFN01000004.1"/>
</dbReference>
<dbReference type="AlphaFoldDB" id="A0A4Q9VVQ6"/>
<comment type="caution">
    <text evidence="2">The sequence shown here is derived from an EMBL/GenBank/DDBJ whole genome shotgun (WGS) entry which is preliminary data.</text>
</comment>
<dbReference type="EMBL" id="SJFN01000004">
    <property type="protein sequence ID" value="TBW40356.1"/>
    <property type="molecule type" value="Genomic_DNA"/>
</dbReference>
<keyword evidence="1" id="KW-0812">Transmembrane</keyword>
<sequence>MSPPALYGTFACVLRLSAVGLFATLAALVVLSSAPARAALPWLTGPSVAAALVALAIAAAVAIGGGREGAPSRHTR</sequence>
<evidence type="ECO:0000313" key="3">
    <source>
        <dbReference type="Proteomes" id="UP000292781"/>
    </source>
</evidence>
<keyword evidence="3" id="KW-1185">Reference proteome</keyword>